<dbReference type="InterPro" id="IPR029044">
    <property type="entry name" value="Nucleotide-diphossugar_trans"/>
</dbReference>
<sequence length="284" mass="32957">MKYNVVMFAYNEEKNITSSINSVFESVDESLNKFYLIANGCSDRTVEVANAARDALGFDKLCIEVIRLGDKCNAWNKYMHELADDVSTHFFVDADVNFSQNCFPKLHNKLVSTPERTVVIAGLPLTGRNLTFYRELVLERSCFFGNLYGVKNSFVQRIREANFRLPIGLNWIDSFLTKAVNTDLKFEKTNLPERTTWLEDVGYSFESLSVFKRDDINLYFNRIARYELGKLQESILDNTALSNWPASMHGINKEIWKDFANKSAHLSWFQRRLVRRRLIKLLSK</sequence>
<organism evidence="2 3">
    <name type="scientific">Alteromonas hispanica</name>
    <dbReference type="NCBI Taxonomy" id="315421"/>
    <lineage>
        <taxon>Bacteria</taxon>
        <taxon>Pseudomonadati</taxon>
        <taxon>Pseudomonadota</taxon>
        <taxon>Gammaproteobacteria</taxon>
        <taxon>Alteromonadales</taxon>
        <taxon>Alteromonadaceae</taxon>
        <taxon>Alteromonas/Salinimonas group</taxon>
        <taxon>Alteromonas</taxon>
    </lineage>
</organism>
<dbReference type="SUPFAM" id="SSF53448">
    <property type="entry name" value="Nucleotide-diphospho-sugar transferases"/>
    <property type="match status" value="1"/>
</dbReference>
<dbReference type="RefSeq" id="WP_163111571.1">
    <property type="nucleotide sequence ID" value="NZ_JAAAWP010000004.1"/>
</dbReference>
<reference evidence="2 3" key="1">
    <citation type="submission" date="2020-01" db="EMBL/GenBank/DDBJ databases">
        <title>Genomes of bacteria type strains.</title>
        <authorList>
            <person name="Chen J."/>
            <person name="Zhu S."/>
            <person name="Yang J."/>
        </authorList>
    </citation>
    <scope>NUCLEOTIDE SEQUENCE [LARGE SCALE GENOMIC DNA]</scope>
    <source>
        <strain evidence="2 3">LMG 22958</strain>
    </source>
</reference>
<dbReference type="EMBL" id="JAAAWP010000004">
    <property type="protein sequence ID" value="NDW21609.1"/>
    <property type="molecule type" value="Genomic_DNA"/>
</dbReference>
<gene>
    <name evidence="2" type="ORF">GTW09_08780</name>
</gene>
<comment type="caution">
    <text evidence="2">The sequence shown here is derived from an EMBL/GenBank/DDBJ whole genome shotgun (WGS) entry which is preliminary data.</text>
</comment>
<evidence type="ECO:0000313" key="2">
    <source>
        <dbReference type="EMBL" id="NDW21609.1"/>
    </source>
</evidence>
<name>A0A6L9MTN3_9ALTE</name>
<evidence type="ECO:0000313" key="3">
    <source>
        <dbReference type="Proteomes" id="UP000478837"/>
    </source>
</evidence>
<dbReference type="InterPro" id="IPR001173">
    <property type="entry name" value="Glyco_trans_2-like"/>
</dbReference>
<dbReference type="Pfam" id="PF00535">
    <property type="entry name" value="Glycos_transf_2"/>
    <property type="match status" value="1"/>
</dbReference>
<proteinExistence type="predicted"/>
<keyword evidence="3" id="KW-1185">Reference proteome</keyword>
<protein>
    <submittedName>
        <fullName evidence="2">Glycosyltransferase</fullName>
    </submittedName>
</protein>
<dbReference type="GO" id="GO:0016740">
    <property type="term" value="F:transferase activity"/>
    <property type="evidence" value="ECO:0007669"/>
    <property type="project" value="UniProtKB-KW"/>
</dbReference>
<feature type="domain" description="Glycosyltransferase 2-like" evidence="1">
    <location>
        <begin position="5"/>
        <end position="135"/>
    </location>
</feature>
<dbReference type="AlphaFoldDB" id="A0A6L9MTN3"/>
<dbReference type="Proteomes" id="UP000478837">
    <property type="component" value="Unassembled WGS sequence"/>
</dbReference>
<evidence type="ECO:0000259" key="1">
    <source>
        <dbReference type="Pfam" id="PF00535"/>
    </source>
</evidence>
<dbReference type="CDD" id="cd00761">
    <property type="entry name" value="Glyco_tranf_GTA_type"/>
    <property type="match status" value="1"/>
</dbReference>
<accession>A0A6L9MTN3</accession>
<keyword evidence="2" id="KW-0808">Transferase</keyword>
<dbReference type="Gene3D" id="3.90.550.10">
    <property type="entry name" value="Spore Coat Polysaccharide Biosynthesis Protein SpsA, Chain A"/>
    <property type="match status" value="1"/>
</dbReference>